<evidence type="ECO:0000256" key="4">
    <source>
        <dbReference type="ARBA" id="ARBA00030619"/>
    </source>
</evidence>
<dbReference type="EC" id="6.1.1.21" evidence="2"/>
<dbReference type="InterPro" id="IPR015807">
    <property type="entry name" value="His-tRNA-ligase"/>
</dbReference>
<evidence type="ECO:0000256" key="3">
    <source>
        <dbReference type="ARBA" id="ARBA00022741"/>
    </source>
</evidence>
<keyword evidence="8" id="KW-0436">Ligase</keyword>
<reference evidence="8" key="1">
    <citation type="journal article" date="2016" name="BMC Biol.">
        <title>Parallel evolution of highly conserved plastid genome architecture in red seaweeds and seed plants.</title>
        <authorList>
            <person name="Lee J."/>
            <person name="Cho C.H."/>
            <person name="Park S.I."/>
            <person name="Choi J.W."/>
            <person name="Song H.S."/>
            <person name="West J.A."/>
            <person name="Bhattacharya D."/>
            <person name="Yoon H.S."/>
        </authorList>
    </citation>
    <scope>NUCLEOTIDE SEQUENCE</scope>
</reference>
<feature type="binding site" evidence="6">
    <location>
        <position position="128"/>
    </location>
    <ligand>
        <name>L-histidine</name>
        <dbReference type="ChEBI" id="CHEBI:57595"/>
    </ligand>
</feature>
<dbReference type="InterPro" id="IPR045864">
    <property type="entry name" value="aa-tRNA-synth_II/BPL/LPL"/>
</dbReference>
<feature type="binding site" evidence="6">
    <location>
        <begin position="259"/>
        <end position="260"/>
    </location>
    <ligand>
        <name>L-histidine</name>
        <dbReference type="ChEBI" id="CHEBI:57595"/>
    </ligand>
</feature>
<accession>A0A1C9CBT0</accession>
<dbReference type="CDD" id="cd00773">
    <property type="entry name" value="HisRS-like_core"/>
    <property type="match status" value="1"/>
</dbReference>
<dbReference type="Pfam" id="PF13393">
    <property type="entry name" value="tRNA-synt_His"/>
    <property type="match status" value="1"/>
</dbReference>
<comment type="catalytic activity">
    <reaction evidence="5">
        <text>tRNA(His) + L-histidine + ATP = L-histidyl-tRNA(His) + AMP + diphosphate + H(+)</text>
        <dbReference type="Rhea" id="RHEA:17313"/>
        <dbReference type="Rhea" id="RHEA-COMP:9665"/>
        <dbReference type="Rhea" id="RHEA-COMP:9689"/>
        <dbReference type="ChEBI" id="CHEBI:15378"/>
        <dbReference type="ChEBI" id="CHEBI:30616"/>
        <dbReference type="ChEBI" id="CHEBI:33019"/>
        <dbReference type="ChEBI" id="CHEBI:57595"/>
        <dbReference type="ChEBI" id="CHEBI:78442"/>
        <dbReference type="ChEBI" id="CHEBI:78527"/>
        <dbReference type="ChEBI" id="CHEBI:456215"/>
        <dbReference type="EC" id="6.1.1.21"/>
    </reaction>
</comment>
<feature type="binding site" evidence="6">
    <location>
        <position position="110"/>
    </location>
    <ligand>
        <name>L-histidine</name>
        <dbReference type="ChEBI" id="CHEBI:57595"/>
    </ligand>
</feature>
<dbReference type="NCBIfam" id="TIGR00442">
    <property type="entry name" value="hisS"/>
    <property type="match status" value="1"/>
</dbReference>
<dbReference type="Gene3D" id="3.30.930.10">
    <property type="entry name" value="Bira Bifunctional Protein, Domain 2"/>
    <property type="match status" value="1"/>
</dbReference>
<comment type="similarity">
    <text evidence="1">Belongs to the class-II aminoacyl-tRNA synthetase family.</text>
</comment>
<keyword evidence="3" id="KW-0547">Nucleotide-binding</keyword>
<proteinExistence type="inferred from homology"/>
<dbReference type="InterPro" id="IPR006195">
    <property type="entry name" value="aa-tRNA-synth_II"/>
</dbReference>
<sequence length="421" mass="49425">MRKIRGTHDILLEEIKYWELIVEKAKHLFERAKYSEVRTPIIEDTSLFTKTIGLDTDIISKEMYSFRDQNKRDITLRPEGTAGIVRSLVENKMYTSNMMNRIWYYGPMFRYERPQNGRQRQFHQIGVECFGTTSPRADVEIIYLVIKLLEQLRCNNLTLEINSIGTFINRAKYQEELKNYLFSYISELDDDSLKRLYTNPLRILDSKNTHTQKILSAAPKLYNFLDLYSKRHFEFVCQYLKYLNISYIINNKLVRGLDYYNNTAFEVKINPSDSRSTQTICGGGRYDNMIYQLGKVKVPAVGCAIGIERLYSLSKNRIKFFTSKTDIYIAAQGKLATQYSLFLMKFLRSRQFIVVVDFSNKIFKKQLKKANQLSAVVCFIIGDKEMLHKIITVKLLSDGTQEVFKQNQLHYYIQYLQNKVS</sequence>
<feature type="binding site" evidence="6">
    <location>
        <begin position="79"/>
        <end position="81"/>
    </location>
    <ligand>
        <name>L-histidine</name>
        <dbReference type="ChEBI" id="CHEBI:57595"/>
    </ligand>
</feature>
<feature type="binding site" evidence="6">
    <location>
        <position position="255"/>
    </location>
    <ligand>
        <name>L-histidine</name>
        <dbReference type="ChEBI" id="CHEBI:57595"/>
    </ligand>
</feature>
<dbReference type="PIRSF" id="PIRSF001549">
    <property type="entry name" value="His-tRNA_synth"/>
    <property type="match status" value="1"/>
</dbReference>
<dbReference type="EMBL" id="KX284716">
    <property type="protein sequence ID" value="AOM65836.1"/>
    <property type="molecule type" value="Genomic_DNA"/>
</dbReference>
<dbReference type="SUPFAM" id="SSF55681">
    <property type="entry name" value="Class II aaRS and biotin synthetases"/>
    <property type="match status" value="1"/>
</dbReference>
<dbReference type="PROSITE" id="PS50862">
    <property type="entry name" value="AA_TRNA_LIGASE_II"/>
    <property type="match status" value="1"/>
</dbReference>
<organism evidence="8">
    <name type="scientific">Apophlaea sinclairii</name>
    <dbReference type="NCBI Taxonomy" id="212746"/>
    <lineage>
        <taxon>Eukaryota</taxon>
        <taxon>Rhodophyta</taxon>
        <taxon>Florideophyceae</taxon>
        <taxon>Hildenbrandiophycidae</taxon>
        <taxon>Hildenbrandiales</taxon>
        <taxon>Hildenbrandiaceae</taxon>
        <taxon>Apophlaea</taxon>
    </lineage>
</organism>
<evidence type="ECO:0000313" key="8">
    <source>
        <dbReference type="EMBL" id="AOM65836.1"/>
    </source>
</evidence>
<dbReference type="GO" id="GO:0006427">
    <property type="term" value="P:histidyl-tRNA aminoacylation"/>
    <property type="evidence" value="ECO:0007669"/>
    <property type="project" value="InterPro"/>
</dbReference>
<dbReference type="Pfam" id="PF03129">
    <property type="entry name" value="HGTP_anticodon"/>
    <property type="match status" value="1"/>
</dbReference>
<feature type="binding site" evidence="6">
    <location>
        <position position="124"/>
    </location>
    <ligand>
        <name>L-histidine</name>
        <dbReference type="ChEBI" id="CHEBI:57595"/>
    </ligand>
</feature>
<dbReference type="InterPro" id="IPR004516">
    <property type="entry name" value="HisRS/HisZ"/>
</dbReference>
<geneLocation type="plastid" evidence="8"/>
<dbReference type="InterPro" id="IPR036621">
    <property type="entry name" value="Anticodon-bd_dom_sf"/>
</dbReference>
<evidence type="ECO:0000259" key="7">
    <source>
        <dbReference type="PROSITE" id="PS50862"/>
    </source>
</evidence>
<keyword evidence="8" id="KW-0030">Aminoacyl-tRNA synthetase</keyword>
<dbReference type="HAMAP" id="MF_00127">
    <property type="entry name" value="His_tRNA_synth"/>
    <property type="match status" value="1"/>
</dbReference>
<name>A0A1C9CBT0_9FLOR</name>
<dbReference type="GO" id="GO:0005524">
    <property type="term" value="F:ATP binding"/>
    <property type="evidence" value="ECO:0007669"/>
    <property type="project" value="InterPro"/>
</dbReference>
<dbReference type="RefSeq" id="YP_009296696.1">
    <property type="nucleotide sequence ID" value="NC_031172.1"/>
</dbReference>
<evidence type="ECO:0000256" key="1">
    <source>
        <dbReference type="ARBA" id="ARBA00008226"/>
    </source>
</evidence>
<dbReference type="GeneID" id="29073144"/>
<dbReference type="PANTHER" id="PTHR43707:SF1">
    <property type="entry name" value="HISTIDINE--TRNA LIGASE, MITOCHONDRIAL-RELATED"/>
    <property type="match status" value="1"/>
</dbReference>
<evidence type="ECO:0000256" key="2">
    <source>
        <dbReference type="ARBA" id="ARBA00012815"/>
    </source>
</evidence>
<gene>
    <name evidence="8" type="primary">syh</name>
    <name evidence="8" type="ORF">Apop_146</name>
</gene>
<dbReference type="GO" id="GO:0005737">
    <property type="term" value="C:cytoplasm"/>
    <property type="evidence" value="ECO:0007669"/>
    <property type="project" value="InterPro"/>
</dbReference>
<dbReference type="InterPro" id="IPR004154">
    <property type="entry name" value="Anticodon-bd"/>
</dbReference>
<keyword evidence="8" id="KW-0934">Plastid</keyword>
<dbReference type="AlphaFoldDB" id="A0A1C9CBT0"/>
<evidence type="ECO:0000256" key="6">
    <source>
        <dbReference type="PIRSR" id="PIRSR001549-1"/>
    </source>
</evidence>
<evidence type="ECO:0000256" key="5">
    <source>
        <dbReference type="ARBA" id="ARBA00047639"/>
    </source>
</evidence>
<protein>
    <recommendedName>
        <fullName evidence="2">histidine--tRNA ligase</fullName>
        <ecNumber evidence="2">6.1.1.21</ecNumber>
    </recommendedName>
    <alternativeName>
        <fullName evidence="4">Histidyl-tRNA synthetase</fullName>
    </alternativeName>
</protein>
<dbReference type="GO" id="GO:0004821">
    <property type="term" value="F:histidine-tRNA ligase activity"/>
    <property type="evidence" value="ECO:0007669"/>
    <property type="project" value="UniProtKB-EC"/>
</dbReference>
<dbReference type="PANTHER" id="PTHR43707">
    <property type="entry name" value="HISTIDYL-TRNA SYNTHETASE"/>
    <property type="match status" value="1"/>
</dbReference>
<dbReference type="InterPro" id="IPR041715">
    <property type="entry name" value="HisRS-like_core"/>
</dbReference>
<dbReference type="Gene3D" id="3.40.50.800">
    <property type="entry name" value="Anticodon-binding domain"/>
    <property type="match status" value="1"/>
</dbReference>
<feature type="domain" description="Aminoacyl-transfer RNA synthetases class-II family profile" evidence="7">
    <location>
        <begin position="1"/>
        <end position="310"/>
    </location>
</feature>
<dbReference type="SUPFAM" id="SSF52954">
    <property type="entry name" value="Class II aaRS ABD-related"/>
    <property type="match status" value="1"/>
</dbReference>